<accession>A0A084JS34</accession>
<gene>
    <name evidence="2" type="ORF">IO98_00885</name>
</gene>
<dbReference type="AlphaFoldDB" id="A0A084JS34"/>
<comment type="caution">
    <text evidence="2">The sequence shown here is derived from an EMBL/GenBank/DDBJ whole genome shotgun (WGS) entry which is preliminary data.</text>
</comment>
<dbReference type="EMBL" id="JPME01000002">
    <property type="protein sequence ID" value="KEZ91768.1"/>
    <property type="molecule type" value="Genomic_DNA"/>
</dbReference>
<sequence length="96" mass="10107">MKEKTMKIRKAMLRLMIALMLGIFAGAAPGAALVSHADTVVASEANLPAEGTSDDFSVTFLIWFFGGITLLILFVVVVVVCSSISAVGVFDAQGEE</sequence>
<dbReference type="Proteomes" id="UP000028525">
    <property type="component" value="Unassembled WGS sequence"/>
</dbReference>
<feature type="transmembrane region" description="Helical" evidence="1">
    <location>
        <begin position="61"/>
        <end position="90"/>
    </location>
</feature>
<evidence type="ECO:0000313" key="2">
    <source>
        <dbReference type="EMBL" id="KEZ91768.1"/>
    </source>
</evidence>
<evidence type="ECO:0000313" key="3">
    <source>
        <dbReference type="Proteomes" id="UP000028525"/>
    </source>
</evidence>
<keyword evidence="1" id="KW-0812">Transmembrane</keyword>
<name>A0A084JS34_9FIRM</name>
<dbReference type="RefSeq" id="WP_038277139.1">
    <property type="nucleotide sequence ID" value="NZ_JPME01000002.1"/>
</dbReference>
<organism evidence="2 3">
    <name type="scientific">Lacrimispora celerecrescens</name>
    <dbReference type="NCBI Taxonomy" id="29354"/>
    <lineage>
        <taxon>Bacteria</taxon>
        <taxon>Bacillati</taxon>
        <taxon>Bacillota</taxon>
        <taxon>Clostridia</taxon>
        <taxon>Lachnospirales</taxon>
        <taxon>Lachnospiraceae</taxon>
        <taxon>Lacrimispora</taxon>
    </lineage>
</organism>
<keyword evidence="3" id="KW-1185">Reference proteome</keyword>
<dbReference type="STRING" id="29354.IO98_00885"/>
<dbReference type="OrthoDB" id="2054939at2"/>
<proteinExistence type="predicted"/>
<reference evidence="2 3" key="1">
    <citation type="submission" date="2014-07" db="EMBL/GenBank/DDBJ databases">
        <title>Draft genome of Clostridium celerecrescens 152B isolated from sediments associated with methane hydrate from Krishna Godavari basin.</title>
        <authorList>
            <person name="Honkalas V.S."/>
            <person name="Dabir A.P."/>
            <person name="Arora P."/>
            <person name="Dhakephalkar P.K."/>
        </authorList>
    </citation>
    <scope>NUCLEOTIDE SEQUENCE [LARGE SCALE GENOMIC DNA]</scope>
    <source>
        <strain evidence="2 3">152B</strain>
    </source>
</reference>
<keyword evidence="1" id="KW-1133">Transmembrane helix</keyword>
<evidence type="ECO:0000256" key="1">
    <source>
        <dbReference type="SAM" id="Phobius"/>
    </source>
</evidence>
<protein>
    <submittedName>
        <fullName evidence="2">Sulfate transporter</fullName>
    </submittedName>
</protein>
<keyword evidence="1" id="KW-0472">Membrane</keyword>